<dbReference type="EMBL" id="CM055092">
    <property type="protein sequence ID" value="KAJ7567754.1"/>
    <property type="molecule type" value="Genomic_DNA"/>
</dbReference>
<accession>A0ACC2EMQ7</accession>
<keyword evidence="2" id="KW-1185">Reference proteome</keyword>
<protein>
    <submittedName>
        <fullName evidence="1">Uncharacterized protein</fullName>
    </submittedName>
</protein>
<sequence>MADWDPYIRNCLHPCRLAGLAFMFGIGIAMQILACTLYNNWWPMLTGLLYVMMPMPCLFFGGGSAEFFGTHNGGGGSDWVDAAKFLTGFSAIGSIAIPAILRHAMLIKLGAMLIAYASFLLLICTILLYMHITHEEEW</sequence>
<name>A0ACC2EMQ7_DIPCM</name>
<proteinExistence type="predicted"/>
<gene>
    <name evidence="1" type="ORF">O6H91_01G005500</name>
</gene>
<evidence type="ECO:0000313" key="1">
    <source>
        <dbReference type="EMBL" id="KAJ7567754.1"/>
    </source>
</evidence>
<dbReference type="Proteomes" id="UP001162992">
    <property type="component" value="Chromosome 1"/>
</dbReference>
<evidence type="ECO:0000313" key="2">
    <source>
        <dbReference type="Proteomes" id="UP001162992"/>
    </source>
</evidence>
<comment type="caution">
    <text evidence="1">The sequence shown here is derived from an EMBL/GenBank/DDBJ whole genome shotgun (WGS) entry which is preliminary data.</text>
</comment>
<reference evidence="2" key="1">
    <citation type="journal article" date="2024" name="Proc. Natl. Acad. Sci. U.S.A.">
        <title>Extraordinary preservation of gene collinearity over three hundred million years revealed in homosporous lycophytes.</title>
        <authorList>
            <person name="Li C."/>
            <person name="Wickell D."/>
            <person name="Kuo L.Y."/>
            <person name="Chen X."/>
            <person name="Nie B."/>
            <person name="Liao X."/>
            <person name="Peng D."/>
            <person name="Ji J."/>
            <person name="Jenkins J."/>
            <person name="Williams M."/>
            <person name="Shu S."/>
            <person name="Plott C."/>
            <person name="Barry K."/>
            <person name="Rajasekar S."/>
            <person name="Grimwood J."/>
            <person name="Han X."/>
            <person name="Sun S."/>
            <person name="Hou Z."/>
            <person name="He W."/>
            <person name="Dai G."/>
            <person name="Sun C."/>
            <person name="Schmutz J."/>
            <person name="Leebens-Mack J.H."/>
            <person name="Li F.W."/>
            <person name="Wang L."/>
        </authorList>
    </citation>
    <scope>NUCLEOTIDE SEQUENCE [LARGE SCALE GENOMIC DNA]</scope>
    <source>
        <strain evidence="2">cv. PW_Plant_1</strain>
    </source>
</reference>
<organism evidence="1 2">
    <name type="scientific">Diphasiastrum complanatum</name>
    <name type="common">Issler's clubmoss</name>
    <name type="synonym">Lycopodium complanatum</name>
    <dbReference type="NCBI Taxonomy" id="34168"/>
    <lineage>
        <taxon>Eukaryota</taxon>
        <taxon>Viridiplantae</taxon>
        <taxon>Streptophyta</taxon>
        <taxon>Embryophyta</taxon>
        <taxon>Tracheophyta</taxon>
        <taxon>Lycopodiopsida</taxon>
        <taxon>Lycopodiales</taxon>
        <taxon>Lycopodiaceae</taxon>
        <taxon>Lycopodioideae</taxon>
        <taxon>Diphasiastrum</taxon>
    </lineage>
</organism>